<dbReference type="SUPFAM" id="SSF81710">
    <property type="entry name" value="Plasmid maintenance system epsilon/zeta, antidote epsilon subunit"/>
    <property type="match status" value="1"/>
</dbReference>
<dbReference type="Pfam" id="PF08998">
    <property type="entry name" value="Epsilon_antitox"/>
    <property type="match status" value="1"/>
</dbReference>
<feature type="domain" description="Antitoxin epsilon/PezA" evidence="2">
    <location>
        <begin position="6"/>
        <end position="85"/>
    </location>
</feature>
<keyword evidence="4" id="KW-1185">Reference proteome</keyword>
<protein>
    <recommendedName>
        <fullName evidence="2">Antitoxin epsilon/PezA domain-containing protein</fullName>
    </recommendedName>
</protein>
<reference evidence="3 4" key="1">
    <citation type="submission" date="2024-07" db="EMBL/GenBank/DDBJ databases">
        <title>Characterization of a bacterium isolated from hydrolysated instant sea cucumber by whole-genome sequencing and metabolomics.</title>
        <authorList>
            <person name="Luo X."/>
            <person name="Zhang Z."/>
            <person name="Zheng Z."/>
            <person name="Zhang W."/>
            <person name="Ming T."/>
            <person name="Jiao L."/>
            <person name="Su X."/>
            <person name="Kong F."/>
            <person name="Xu J."/>
        </authorList>
    </citation>
    <scope>NUCLEOTIDE SEQUENCE [LARGE SCALE GENOMIC DNA]</scope>
    <source>
        <strain evidence="3 4">XL-2024</strain>
    </source>
</reference>
<dbReference type="InterPro" id="IPR035569">
    <property type="entry name" value="Antitoxin_epsilon/PezA_dom_sf"/>
</dbReference>
<evidence type="ECO:0000256" key="1">
    <source>
        <dbReference type="ARBA" id="ARBA00022649"/>
    </source>
</evidence>
<dbReference type="RefSeq" id="WP_368636768.1">
    <property type="nucleotide sequence ID" value="NZ_JBFRHK010000006.1"/>
</dbReference>
<proteinExistence type="predicted"/>
<evidence type="ECO:0000313" key="4">
    <source>
        <dbReference type="Proteomes" id="UP001558534"/>
    </source>
</evidence>
<dbReference type="Gene3D" id="1.10.8.130">
    <property type="match status" value="1"/>
</dbReference>
<name>A0ABV3VYD2_9BACI</name>
<keyword evidence="1" id="KW-1277">Toxin-antitoxin system</keyword>
<dbReference type="EMBL" id="JBFRHK010000006">
    <property type="protein sequence ID" value="MEX3745924.1"/>
    <property type="molecule type" value="Genomic_DNA"/>
</dbReference>
<sequence length="92" mass="10792">MEKPLNYVHTFKIELLNEFSNGVHARLVNFIIKSGIDKNDKNNFYVALLDQFVKMLNLDLFKMSFEELEALEGYWKNMNSYIKEIKRGNLGG</sequence>
<comment type="caution">
    <text evidence="3">The sequence shown here is derived from an EMBL/GenBank/DDBJ whole genome shotgun (WGS) entry which is preliminary data.</text>
</comment>
<evidence type="ECO:0000313" key="3">
    <source>
        <dbReference type="EMBL" id="MEX3745924.1"/>
    </source>
</evidence>
<gene>
    <name evidence="3" type="ORF">AB1300_12335</name>
</gene>
<dbReference type="Proteomes" id="UP001558534">
    <property type="component" value="Unassembled WGS sequence"/>
</dbReference>
<evidence type="ECO:0000259" key="2">
    <source>
        <dbReference type="Pfam" id="PF08998"/>
    </source>
</evidence>
<accession>A0ABV3VYD2</accession>
<dbReference type="InterPro" id="IPR015090">
    <property type="entry name" value="Epsilon_PezA_dom"/>
</dbReference>
<organism evidence="3 4">
    <name type="scientific">Lysinibacillus xylanilyticus</name>
    <dbReference type="NCBI Taxonomy" id="582475"/>
    <lineage>
        <taxon>Bacteria</taxon>
        <taxon>Bacillati</taxon>
        <taxon>Bacillota</taxon>
        <taxon>Bacilli</taxon>
        <taxon>Bacillales</taxon>
        <taxon>Bacillaceae</taxon>
        <taxon>Lysinibacillus</taxon>
    </lineage>
</organism>